<comment type="similarity">
    <text evidence="4 19">In the C-terminal section; belongs to the NnrD/CARKD family.</text>
</comment>
<dbReference type="NCBIfam" id="TIGR00196">
    <property type="entry name" value="yjeF_cterm"/>
    <property type="match status" value="1"/>
</dbReference>
<dbReference type="PROSITE" id="PS51383">
    <property type="entry name" value="YJEF_C_3"/>
    <property type="match status" value="1"/>
</dbReference>
<dbReference type="InterPro" id="IPR004443">
    <property type="entry name" value="YjeF_N_dom"/>
</dbReference>
<comment type="catalytic activity">
    <reaction evidence="2 18 19">
        <text>(6R)-NADPHX = (6S)-NADPHX</text>
        <dbReference type="Rhea" id="RHEA:32227"/>
        <dbReference type="ChEBI" id="CHEBI:64076"/>
        <dbReference type="ChEBI" id="CHEBI:64077"/>
        <dbReference type="EC" id="5.1.99.6"/>
    </reaction>
</comment>
<evidence type="ECO:0000256" key="17">
    <source>
        <dbReference type="HAMAP-Rule" id="MF_01965"/>
    </source>
</evidence>
<keyword evidence="12 17" id="KW-0456">Lyase</keyword>
<dbReference type="HAMAP" id="MF_01966">
    <property type="entry name" value="NADHX_epimerase"/>
    <property type="match status" value="1"/>
</dbReference>
<comment type="function">
    <text evidence="18">Catalyzes the epimerization of the S- and R-forms of NAD(P)HX, a damaged form of NAD(P)H that is a result of enzymatic or heat-dependent hydration. This is a prerequisite for the S-specific NAD(P)H-hydrate dehydratase to allow the repair of both epimers of NAD(P)HX.</text>
</comment>
<dbReference type="GO" id="GO:0110051">
    <property type="term" value="P:metabolite repair"/>
    <property type="evidence" value="ECO:0007669"/>
    <property type="project" value="TreeGrafter"/>
</dbReference>
<dbReference type="Gene3D" id="3.40.50.10260">
    <property type="entry name" value="YjeF N-terminal domain"/>
    <property type="match status" value="1"/>
</dbReference>
<keyword evidence="10 17" id="KW-0520">NAD</keyword>
<evidence type="ECO:0000256" key="19">
    <source>
        <dbReference type="PIRNR" id="PIRNR017184"/>
    </source>
</evidence>
<dbReference type="GO" id="GO:0052855">
    <property type="term" value="F:ADP-dependent NAD(P)H-hydrate dehydratase activity"/>
    <property type="evidence" value="ECO:0007669"/>
    <property type="project" value="UniProtKB-UniRule"/>
</dbReference>
<evidence type="ECO:0000256" key="5">
    <source>
        <dbReference type="ARBA" id="ARBA00022723"/>
    </source>
</evidence>
<feature type="binding site" evidence="17">
    <location>
        <position position="368"/>
    </location>
    <ligand>
        <name>(6S)-NADPHX</name>
        <dbReference type="ChEBI" id="CHEBI:64076"/>
    </ligand>
</feature>
<comment type="catalytic activity">
    <reaction evidence="16 17 19">
        <text>(6S)-NADPHX + ADP = AMP + phosphate + NADPH + H(+)</text>
        <dbReference type="Rhea" id="RHEA:32235"/>
        <dbReference type="ChEBI" id="CHEBI:15378"/>
        <dbReference type="ChEBI" id="CHEBI:43474"/>
        <dbReference type="ChEBI" id="CHEBI:57783"/>
        <dbReference type="ChEBI" id="CHEBI:64076"/>
        <dbReference type="ChEBI" id="CHEBI:456215"/>
        <dbReference type="ChEBI" id="CHEBI:456216"/>
        <dbReference type="EC" id="4.2.1.136"/>
    </reaction>
</comment>
<comment type="similarity">
    <text evidence="18">Belongs to the NnrE/AIBP family.</text>
</comment>
<evidence type="ECO:0000256" key="16">
    <source>
        <dbReference type="ARBA" id="ARBA00049209"/>
    </source>
</evidence>
<evidence type="ECO:0000259" key="21">
    <source>
        <dbReference type="PROSITE" id="PS51385"/>
    </source>
</evidence>
<dbReference type="PIRSF" id="PIRSF017184">
    <property type="entry name" value="Nnr"/>
    <property type="match status" value="1"/>
</dbReference>
<evidence type="ECO:0000256" key="3">
    <source>
        <dbReference type="ARBA" id="ARBA00006001"/>
    </source>
</evidence>
<feature type="domain" description="YjeF N-terminal" evidence="21">
    <location>
        <begin position="13"/>
        <end position="214"/>
    </location>
</feature>
<feature type="binding site" evidence="17">
    <location>
        <begin position="405"/>
        <end position="409"/>
    </location>
    <ligand>
        <name>AMP</name>
        <dbReference type="ChEBI" id="CHEBI:456215"/>
    </ligand>
</feature>
<comment type="caution">
    <text evidence="22">The sequence shown here is derived from an EMBL/GenBank/DDBJ whole genome shotgun (WGS) entry which is preliminary data.</text>
</comment>
<dbReference type="SUPFAM" id="SSF53613">
    <property type="entry name" value="Ribokinase-like"/>
    <property type="match status" value="1"/>
</dbReference>
<dbReference type="PANTHER" id="PTHR12592">
    <property type="entry name" value="ATP-DEPENDENT (S)-NAD(P)H-HYDRATE DEHYDRATASE FAMILY MEMBER"/>
    <property type="match status" value="1"/>
</dbReference>
<comment type="function">
    <text evidence="14 19">Bifunctional enzyme that catalyzes the epimerization of the S- and R-forms of NAD(P)HX and the dehydration of the S-form of NAD(P)HX at the expense of ADP, which is converted to AMP. This allows the repair of both epimers of NAD(P)HX, a damaged form of NAD(P)H that is a result of enzymatic or heat-dependent hydration.</text>
</comment>
<dbReference type="Gene3D" id="3.40.1190.20">
    <property type="match status" value="1"/>
</dbReference>
<feature type="binding site" evidence="18">
    <location>
        <position position="160"/>
    </location>
    <ligand>
        <name>K(+)</name>
        <dbReference type="ChEBI" id="CHEBI:29103"/>
    </ligand>
</feature>
<proteinExistence type="inferred from homology"/>
<sequence length="497" mass="51493">MVATLALYDTKAARTLDARATAELGGDAFELMRRAGRAAWHCALRHWPQAQRIVVVCGPGNNGGDGYVLARLALEAGRSVRVVRLPEHSPTTPSAQRARDEFRQRQGPIEAFVDTLPPADLIIDALFGIGLTRAPEGNAKALIDAINAQPAPRLSIDVPSGIDADTGGMPGAAVLATRTLEFIVPKPGLHTGPAITMRGRLELAELSMPSQMFDGIDPHSALLLPDALKGVLRPRSRDAHKGDSGRVLCLGGDHGSGGAIMLCAEAALRAGAGLVDVATREEYVGALLARRPEAMVRAVERSEDLAVQLERADVVAAGPGLGQGMWGRVLFGAALGADKPLVLDADALNLLATRDNVALPSGAILTPHPGEAARLLGVSSAYIQNDRHGAANAIAEKYDAVVVLKGAGTIVVERGRRAAVIGAGNPGMAAGGMGDLLTGVIAALRAQGMSAYDAACVGALLHASAGDEAARDGGERGLLPSDLLPRLRRLANPDAIR</sequence>
<organism evidence="22 23">
    <name type="scientific">Noviluteimonas gilva</name>
    <dbReference type="NCBI Taxonomy" id="2682097"/>
    <lineage>
        <taxon>Bacteria</taxon>
        <taxon>Pseudomonadati</taxon>
        <taxon>Pseudomonadota</taxon>
        <taxon>Gammaproteobacteria</taxon>
        <taxon>Lysobacterales</taxon>
        <taxon>Lysobacteraceae</taxon>
        <taxon>Noviluteimonas</taxon>
    </lineage>
</organism>
<evidence type="ECO:0000313" key="23">
    <source>
        <dbReference type="Proteomes" id="UP000479692"/>
    </source>
</evidence>
<comment type="cofactor">
    <cofactor evidence="18 19">
        <name>K(+)</name>
        <dbReference type="ChEBI" id="CHEBI:29103"/>
    </cofactor>
    <text evidence="18 19">Binds 1 potassium ion per subunit.</text>
</comment>
<comment type="similarity">
    <text evidence="17">Belongs to the NnrD/CARKD family.</text>
</comment>
<dbReference type="AlphaFoldDB" id="A0A7C9M4K6"/>
<dbReference type="Pfam" id="PF03853">
    <property type="entry name" value="YjeF_N"/>
    <property type="match status" value="1"/>
</dbReference>
<evidence type="ECO:0000256" key="9">
    <source>
        <dbReference type="ARBA" id="ARBA00022958"/>
    </source>
</evidence>
<name>A0A7C9M4K6_9GAMM</name>
<dbReference type="InterPro" id="IPR000631">
    <property type="entry name" value="CARKD"/>
</dbReference>
<evidence type="ECO:0000256" key="10">
    <source>
        <dbReference type="ARBA" id="ARBA00023027"/>
    </source>
</evidence>
<feature type="binding site" evidence="17">
    <location>
        <position position="259"/>
    </location>
    <ligand>
        <name>(6S)-NADPHX</name>
        <dbReference type="ChEBI" id="CHEBI:64076"/>
    </ligand>
</feature>
<keyword evidence="5 18" id="KW-0479">Metal-binding</keyword>
<dbReference type="GO" id="GO:0005524">
    <property type="term" value="F:ATP binding"/>
    <property type="evidence" value="ECO:0007669"/>
    <property type="project" value="UniProtKB-UniRule"/>
</dbReference>
<dbReference type="EC" id="5.1.99.6" evidence="19"/>
<reference evidence="22 23" key="1">
    <citation type="submission" date="2019-12" db="EMBL/GenBank/DDBJ databases">
        <authorList>
            <person name="Xu J."/>
        </authorList>
    </citation>
    <scope>NUCLEOTIDE SEQUENCE [LARGE SCALE GENOMIC DNA]</scope>
    <source>
        <strain evidence="22 23">HX-5-24</strain>
    </source>
</reference>
<feature type="binding site" evidence="17">
    <location>
        <position position="435"/>
    </location>
    <ligand>
        <name>(6S)-NADPHX</name>
        <dbReference type="ChEBI" id="CHEBI:64076"/>
    </ligand>
</feature>
<feature type="binding site" evidence="18">
    <location>
        <begin position="128"/>
        <end position="134"/>
    </location>
    <ligand>
        <name>(6S)-NADPHX</name>
        <dbReference type="ChEBI" id="CHEBI:64076"/>
    </ligand>
</feature>
<comment type="similarity">
    <text evidence="3 19">In the N-terminal section; belongs to the NnrE/AIBP family.</text>
</comment>
<feature type="binding site" evidence="17">
    <location>
        <position position="434"/>
    </location>
    <ligand>
        <name>AMP</name>
        <dbReference type="ChEBI" id="CHEBI:456215"/>
    </ligand>
</feature>
<comment type="catalytic activity">
    <reaction evidence="15 17 19">
        <text>(6S)-NADHX + ADP = AMP + phosphate + NADH + H(+)</text>
        <dbReference type="Rhea" id="RHEA:32223"/>
        <dbReference type="ChEBI" id="CHEBI:15378"/>
        <dbReference type="ChEBI" id="CHEBI:43474"/>
        <dbReference type="ChEBI" id="CHEBI:57945"/>
        <dbReference type="ChEBI" id="CHEBI:64074"/>
        <dbReference type="ChEBI" id="CHEBI:456215"/>
        <dbReference type="ChEBI" id="CHEBI:456216"/>
        <dbReference type="EC" id="4.2.1.136"/>
    </reaction>
</comment>
<keyword evidence="9 18" id="KW-0630">Potassium</keyword>
<dbReference type="NCBIfam" id="TIGR00197">
    <property type="entry name" value="yjeF_nterm"/>
    <property type="match status" value="1"/>
</dbReference>
<protein>
    <recommendedName>
        <fullName evidence="19">Bifunctional NAD(P)H-hydrate repair enzyme</fullName>
    </recommendedName>
    <alternativeName>
        <fullName evidence="19">Nicotinamide nucleotide repair protein</fullName>
    </alternativeName>
    <domain>
        <recommendedName>
            <fullName evidence="19">ADP-dependent (S)-NAD(P)H-hydrate dehydratase</fullName>
            <ecNumber evidence="19">4.2.1.136</ecNumber>
        </recommendedName>
        <alternativeName>
            <fullName evidence="19">ADP-dependent NAD(P)HX dehydratase</fullName>
        </alternativeName>
    </domain>
    <domain>
        <recommendedName>
            <fullName evidence="19">NAD(P)H-hydrate epimerase</fullName>
            <ecNumber evidence="19">5.1.99.6</ecNumber>
        </recommendedName>
    </domain>
</protein>
<dbReference type="Pfam" id="PF01256">
    <property type="entry name" value="Carb_kinase"/>
    <property type="match status" value="1"/>
</dbReference>
<feature type="binding site" evidence="18">
    <location>
        <position position="157"/>
    </location>
    <ligand>
        <name>(6S)-NADPHX</name>
        <dbReference type="ChEBI" id="CHEBI:64076"/>
    </ligand>
</feature>
<feature type="binding site" evidence="17">
    <location>
        <position position="320"/>
    </location>
    <ligand>
        <name>(6S)-NADPHX</name>
        <dbReference type="ChEBI" id="CHEBI:64076"/>
    </ligand>
</feature>
<dbReference type="PROSITE" id="PS51385">
    <property type="entry name" value="YJEF_N"/>
    <property type="match status" value="1"/>
</dbReference>
<dbReference type="GO" id="GO:0046496">
    <property type="term" value="P:nicotinamide nucleotide metabolic process"/>
    <property type="evidence" value="ECO:0007669"/>
    <property type="project" value="UniProtKB-UniRule"/>
</dbReference>
<keyword evidence="8 17" id="KW-0521">NADP</keyword>
<feature type="binding site" evidence="18">
    <location>
        <position position="124"/>
    </location>
    <ligand>
        <name>K(+)</name>
        <dbReference type="ChEBI" id="CHEBI:29103"/>
    </ligand>
</feature>
<keyword evidence="6 17" id="KW-0547">Nucleotide-binding</keyword>
<comment type="subunit">
    <text evidence="17">Homotetramer.</text>
</comment>
<comment type="cofactor">
    <cofactor evidence="17">
        <name>Mg(2+)</name>
        <dbReference type="ChEBI" id="CHEBI:18420"/>
    </cofactor>
</comment>
<keyword evidence="11 18" id="KW-0413">Isomerase</keyword>
<dbReference type="InterPro" id="IPR036652">
    <property type="entry name" value="YjeF_N_dom_sf"/>
</dbReference>
<dbReference type="GO" id="GO:0046872">
    <property type="term" value="F:metal ion binding"/>
    <property type="evidence" value="ECO:0007669"/>
    <property type="project" value="UniProtKB-UniRule"/>
</dbReference>
<evidence type="ECO:0000256" key="15">
    <source>
        <dbReference type="ARBA" id="ARBA00048238"/>
    </source>
</evidence>
<feature type="domain" description="YjeF C-terminal" evidence="20">
    <location>
        <begin position="224"/>
        <end position="494"/>
    </location>
</feature>
<dbReference type="SUPFAM" id="SSF64153">
    <property type="entry name" value="YjeF N-terminal domain-like"/>
    <property type="match status" value="1"/>
</dbReference>
<dbReference type="EMBL" id="WOXT01000004">
    <property type="protein sequence ID" value="MUV15086.1"/>
    <property type="molecule type" value="Genomic_DNA"/>
</dbReference>
<evidence type="ECO:0000256" key="11">
    <source>
        <dbReference type="ARBA" id="ARBA00023235"/>
    </source>
</evidence>
<evidence type="ECO:0000256" key="1">
    <source>
        <dbReference type="ARBA" id="ARBA00000013"/>
    </source>
</evidence>
<evidence type="ECO:0000256" key="6">
    <source>
        <dbReference type="ARBA" id="ARBA00022741"/>
    </source>
</evidence>
<comment type="catalytic activity">
    <reaction evidence="1 18 19">
        <text>(6R)-NADHX = (6S)-NADHX</text>
        <dbReference type="Rhea" id="RHEA:32215"/>
        <dbReference type="ChEBI" id="CHEBI:64074"/>
        <dbReference type="ChEBI" id="CHEBI:64075"/>
        <dbReference type="EC" id="5.1.99.6"/>
    </reaction>
</comment>
<evidence type="ECO:0000259" key="20">
    <source>
        <dbReference type="PROSITE" id="PS51383"/>
    </source>
</evidence>
<keyword evidence="23" id="KW-1185">Reference proteome</keyword>
<comment type="caution">
    <text evidence="18">Lacks conserved residue(s) required for the propagation of feature annotation.</text>
</comment>
<evidence type="ECO:0000256" key="2">
    <source>
        <dbReference type="ARBA" id="ARBA00000909"/>
    </source>
</evidence>
<evidence type="ECO:0000256" key="13">
    <source>
        <dbReference type="ARBA" id="ARBA00023268"/>
    </source>
</evidence>
<evidence type="ECO:0000256" key="8">
    <source>
        <dbReference type="ARBA" id="ARBA00022857"/>
    </source>
</evidence>
<evidence type="ECO:0000256" key="12">
    <source>
        <dbReference type="ARBA" id="ARBA00023239"/>
    </source>
</evidence>
<accession>A0A7C9M4K6</accession>
<dbReference type="Proteomes" id="UP000479692">
    <property type="component" value="Unassembled WGS sequence"/>
</dbReference>
<dbReference type="EC" id="4.2.1.136" evidence="19"/>
<evidence type="ECO:0000256" key="18">
    <source>
        <dbReference type="HAMAP-Rule" id="MF_01966"/>
    </source>
</evidence>
<feature type="binding site" evidence="18">
    <location>
        <position position="62"/>
    </location>
    <ligand>
        <name>K(+)</name>
        <dbReference type="ChEBI" id="CHEBI:29103"/>
    </ligand>
</feature>
<evidence type="ECO:0000313" key="22">
    <source>
        <dbReference type="EMBL" id="MUV15086.1"/>
    </source>
</evidence>
<gene>
    <name evidence="17" type="primary">nnrD</name>
    <name evidence="18" type="synonym">nnrE</name>
    <name evidence="22" type="ORF">GN331_12810</name>
</gene>
<dbReference type="InterPro" id="IPR030677">
    <property type="entry name" value="Nnr"/>
</dbReference>
<dbReference type="HAMAP" id="MF_01965">
    <property type="entry name" value="NADHX_dehydratase"/>
    <property type="match status" value="1"/>
</dbReference>
<dbReference type="PANTHER" id="PTHR12592:SF0">
    <property type="entry name" value="ATP-DEPENDENT (S)-NAD(P)H-HYDRATE DEHYDRATASE"/>
    <property type="match status" value="1"/>
</dbReference>
<keyword evidence="13" id="KW-0511">Multifunctional enzyme</keyword>
<dbReference type="GO" id="GO:0052856">
    <property type="term" value="F:NAD(P)HX epimerase activity"/>
    <property type="evidence" value="ECO:0007669"/>
    <property type="project" value="UniProtKB-UniRule"/>
</dbReference>
<dbReference type="InterPro" id="IPR029056">
    <property type="entry name" value="Ribokinase-like"/>
</dbReference>
<evidence type="ECO:0000256" key="4">
    <source>
        <dbReference type="ARBA" id="ARBA00009524"/>
    </source>
</evidence>
<dbReference type="RefSeq" id="WP_156642645.1">
    <property type="nucleotide sequence ID" value="NZ_WOXT01000004.1"/>
</dbReference>
<evidence type="ECO:0000256" key="7">
    <source>
        <dbReference type="ARBA" id="ARBA00022840"/>
    </source>
</evidence>
<evidence type="ECO:0000256" key="14">
    <source>
        <dbReference type="ARBA" id="ARBA00025153"/>
    </source>
</evidence>
<keyword evidence="7 17" id="KW-0067">ATP-binding</keyword>
<dbReference type="CDD" id="cd01171">
    <property type="entry name" value="YXKO-related"/>
    <property type="match status" value="1"/>
</dbReference>
<feature type="binding site" evidence="18">
    <location>
        <begin position="61"/>
        <end position="65"/>
    </location>
    <ligand>
        <name>(6S)-NADPHX</name>
        <dbReference type="ChEBI" id="CHEBI:64076"/>
    </ligand>
</feature>
<comment type="function">
    <text evidence="17">Catalyzes the dehydration of the S-form of NAD(P)HX at the expense of ADP, which is converted to AMP. Together with NAD(P)HX epimerase, which catalyzes the epimerization of the S- and R-forms, the enzyme allows the repair of both epimers of NAD(P)HX, a damaged form of NAD(P)H that is a result of enzymatic or heat-dependent hydration.</text>
</comment>